<keyword evidence="3" id="KW-1185">Reference proteome</keyword>
<dbReference type="EMBL" id="PJQY01003186">
    <property type="protein sequence ID" value="PQM39545.1"/>
    <property type="molecule type" value="Genomic_DNA"/>
</dbReference>
<proteinExistence type="predicted"/>
<evidence type="ECO:0000313" key="2">
    <source>
        <dbReference type="EMBL" id="PQM39545.1"/>
    </source>
</evidence>
<dbReference type="Proteomes" id="UP000250321">
    <property type="component" value="Unassembled WGS sequence"/>
</dbReference>
<name>A0A314UPT7_PRUYE</name>
<accession>A0A314UPT7</accession>
<feature type="compositionally biased region" description="Polar residues" evidence="1">
    <location>
        <begin position="50"/>
        <end position="61"/>
    </location>
</feature>
<sequence>MYGDEPGPIGSRGSESSDDDYEGGIGSAHDDDEPGIGSAHDDDEPGIGSSMMTTMNQSAKD</sequence>
<organism evidence="2 3">
    <name type="scientific">Prunus yedoensis var. nudiflora</name>
    <dbReference type="NCBI Taxonomy" id="2094558"/>
    <lineage>
        <taxon>Eukaryota</taxon>
        <taxon>Viridiplantae</taxon>
        <taxon>Streptophyta</taxon>
        <taxon>Embryophyta</taxon>
        <taxon>Tracheophyta</taxon>
        <taxon>Spermatophyta</taxon>
        <taxon>Magnoliopsida</taxon>
        <taxon>eudicotyledons</taxon>
        <taxon>Gunneridae</taxon>
        <taxon>Pentapetalae</taxon>
        <taxon>rosids</taxon>
        <taxon>fabids</taxon>
        <taxon>Rosales</taxon>
        <taxon>Rosaceae</taxon>
        <taxon>Amygdaloideae</taxon>
        <taxon>Amygdaleae</taxon>
        <taxon>Prunus</taxon>
    </lineage>
</organism>
<feature type="region of interest" description="Disordered" evidence="1">
    <location>
        <begin position="1"/>
        <end position="61"/>
    </location>
</feature>
<evidence type="ECO:0000313" key="3">
    <source>
        <dbReference type="Proteomes" id="UP000250321"/>
    </source>
</evidence>
<evidence type="ECO:0000256" key="1">
    <source>
        <dbReference type="SAM" id="MobiDB-lite"/>
    </source>
</evidence>
<protein>
    <submittedName>
        <fullName evidence="2">Uncharacterized protein</fullName>
    </submittedName>
</protein>
<dbReference type="AlphaFoldDB" id="A0A314UPT7"/>
<reference evidence="2 3" key="1">
    <citation type="submission" date="2018-02" db="EMBL/GenBank/DDBJ databases">
        <title>Draft genome of wild Prunus yedoensis var. nudiflora.</title>
        <authorList>
            <person name="Baek S."/>
            <person name="Kim J.-H."/>
            <person name="Choi K."/>
            <person name="Kim G.-B."/>
            <person name="Cho A."/>
            <person name="Jang H."/>
            <person name="Shin C.-H."/>
            <person name="Yu H.-J."/>
            <person name="Mun J.-H."/>
        </authorList>
    </citation>
    <scope>NUCLEOTIDE SEQUENCE [LARGE SCALE GENOMIC DNA]</scope>
    <source>
        <strain evidence="3">cv. Jeju island</strain>
        <tissue evidence="2">Leaf</tissue>
    </source>
</reference>
<comment type="caution">
    <text evidence="2">The sequence shown here is derived from an EMBL/GenBank/DDBJ whole genome shotgun (WGS) entry which is preliminary data.</text>
</comment>
<gene>
    <name evidence="2" type="ORF">Pyn_32780</name>
</gene>